<accession>D5UQY2</accession>
<evidence type="ECO:0000313" key="2">
    <source>
        <dbReference type="EMBL" id="ADG78971.1"/>
    </source>
</evidence>
<dbReference type="Pfam" id="PF10009">
    <property type="entry name" value="DUF2252"/>
    <property type="match status" value="1"/>
</dbReference>
<dbReference type="EMBL" id="CP001966">
    <property type="protein sequence ID" value="ADG78971.1"/>
    <property type="molecule type" value="Genomic_DNA"/>
</dbReference>
<evidence type="ECO:0000256" key="1">
    <source>
        <dbReference type="SAM" id="MobiDB-lite"/>
    </source>
</evidence>
<dbReference type="InterPro" id="IPR018721">
    <property type="entry name" value="DUF2252"/>
</dbReference>
<dbReference type="KEGG" id="tpr:Tpau_2365"/>
<evidence type="ECO:0008006" key="4">
    <source>
        <dbReference type="Google" id="ProtNLM"/>
    </source>
</evidence>
<sequence length="458" mass="49573">MTATSPSGKELRKNAPRSSHAAFTVDDRDPVAIIREQNETRLQDLVPVRVSRMLHSPFSFYRGGAALMAHDLSSTPNIGAHVMSCGDAHISNFGLFASPERRLLFDVNDFDEAAFAPWEWDVKRLAASIMIAARDNSYTDEQGVEAVVTAVGAYRQRLAELMQQGALDRYFVSVDVDTLSAAADESGDQTLKELIEQTAKKARKRTSARMVEKITATSEDGAPQIVAQPPTLVPAPPNLVAEFEGAFARYLDSVRADVAVLLSQFTVLDWALRVVGVGSVGTRCFIVLLGRDLPGGGHETLFLQVKEASQSVLETFGKLGPSVMPPRVPTSGAQAFRVVVGQQTLQAQSDPFLGYTPTINGHDYYWRQFRDMKGSVATELLTLDQFERYGQACASLLARSHSQSPAALTATQYLGKGTEFDEAIGAFATGYADQNEKDYAAAQAAVKAGTLPCAEEGV</sequence>
<dbReference type="AlphaFoldDB" id="D5UQY2"/>
<organism evidence="2 3">
    <name type="scientific">Tsukamurella paurometabola (strain ATCC 8368 / DSM 20162 / CCUG 35730 / CIP 100753 / JCM 10117 / KCTC 9821 / NBRC 16120 / NCIMB 702349 / NCTC 13040)</name>
    <name type="common">Corynebacterium paurometabolum</name>
    <dbReference type="NCBI Taxonomy" id="521096"/>
    <lineage>
        <taxon>Bacteria</taxon>
        <taxon>Bacillati</taxon>
        <taxon>Actinomycetota</taxon>
        <taxon>Actinomycetes</taxon>
        <taxon>Mycobacteriales</taxon>
        <taxon>Tsukamurellaceae</taxon>
        <taxon>Tsukamurella</taxon>
    </lineage>
</organism>
<reference evidence="2 3" key="2">
    <citation type="journal article" date="2011" name="Stand. Genomic Sci.">
        <title>Complete genome sequence of Tsukamurella paurometabola type strain (no. 33).</title>
        <authorList>
            <person name="Munk A.C."/>
            <person name="Lapidus A."/>
            <person name="Lucas S."/>
            <person name="Nolan M."/>
            <person name="Tice H."/>
            <person name="Cheng J.F."/>
            <person name="Del Rio T.G."/>
            <person name="Goodwin L."/>
            <person name="Pitluck S."/>
            <person name="Liolios K."/>
            <person name="Huntemann M."/>
            <person name="Ivanova N."/>
            <person name="Mavromatis K."/>
            <person name="Mikhailova N."/>
            <person name="Pati A."/>
            <person name="Chen A."/>
            <person name="Palaniappan K."/>
            <person name="Tapia R."/>
            <person name="Han C."/>
            <person name="Land M."/>
            <person name="Hauser L."/>
            <person name="Chang Y.J."/>
            <person name="Jeffries C.D."/>
            <person name="Brettin T."/>
            <person name="Yasawong M."/>
            <person name="Brambilla E.M."/>
            <person name="Rohde M."/>
            <person name="Sikorski J."/>
            <person name="Goker M."/>
            <person name="Detter J.C."/>
            <person name="Woyke T."/>
            <person name="Bristow J."/>
            <person name="Eisen J.A."/>
            <person name="Markowitz V."/>
            <person name="Hugenholtz P."/>
            <person name="Kyrpides N.C."/>
            <person name="Klenk H.P."/>
        </authorList>
    </citation>
    <scope>NUCLEOTIDE SEQUENCE [LARGE SCALE GENOMIC DNA]</scope>
    <source>
        <strain evidence="3">ATCC 8368 / DSM 20162 / CCUG 35730 / CIP 100753 / JCM 10117 / KCTC 9821 / NBRC 16120 / NCIMB 702349 / NCTC 13040</strain>
    </source>
</reference>
<reference evidence="3" key="1">
    <citation type="submission" date="2010-03" db="EMBL/GenBank/DDBJ databases">
        <title>The complete chromosome of Tsukamurella paurometabola DSM 20162.</title>
        <authorList>
            <consortium name="US DOE Joint Genome Institute (JGI-PGF)"/>
            <person name="Lucas S."/>
            <person name="Copeland A."/>
            <person name="Lapidus A."/>
            <person name="Glavina del Rio T."/>
            <person name="Dalin E."/>
            <person name="Tice H."/>
            <person name="Bruce D."/>
            <person name="Goodwin L."/>
            <person name="Pitluck S."/>
            <person name="Kyrpides N."/>
            <person name="Mavromatis K."/>
            <person name="Ivanova N."/>
            <person name="Mikhailova N."/>
            <person name="Munk A.C."/>
            <person name="Brettin T."/>
            <person name="Detter J.C."/>
            <person name="Tapia R."/>
            <person name="Han C."/>
            <person name="Larimer F."/>
            <person name="Land M."/>
            <person name="Hauser L."/>
            <person name="Markowitz V."/>
            <person name="Cheng J.-F."/>
            <person name="Hugenholtz P."/>
            <person name="Woyke T."/>
            <person name="Wu D."/>
            <person name="Jando M."/>
            <person name="Brambilla E."/>
            <person name="Klenk H.-P."/>
            <person name="Eisen J.A."/>
        </authorList>
    </citation>
    <scope>NUCLEOTIDE SEQUENCE [LARGE SCALE GENOMIC DNA]</scope>
    <source>
        <strain evidence="3">ATCC 8368 / DSM 20162 / CCUG 35730 / CIP 100753 / JCM 10117 / KCTC 9821 / NBRC 16120 / NCIMB 702349 / NCTC 13040</strain>
    </source>
</reference>
<dbReference type="Proteomes" id="UP000001213">
    <property type="component" value="Chromosome"/>
</dbReference>
<gene>
    <name evidence="2" type="ordered locus">Tpau_2365</name>
</gene>
<dbReference type="STRING" id="521096.Tpau_2365"/>
<proteinExistence type="predicted"/>
<keyword evidence="3" id="KW-1185">Reference proteome</keyword>
<feature type="region of interest" description="Disordered" evidence="1">
    <location>
        <begin position="1"/>
        <end position="20"/>
    </location>
</feature>
<dbReference type="RefSeq" id="WP_013126993.1">
    <property type="nucleotide sequence ID" value="NC_014158.1"/>
</dbReference>
<dbReference type="HOGENOM" id="CLU_032121_0_0_11"/>
<dbReference type="eggNOG" id="COG4320">
    <property type="taxonomic scope" value="Bacteria"/>
</dbReference>
<evidence type="ECO:0000313" key="3">
    <source>
        <dbReference type="Proteomes" id="UP000001213"/>
    </source>
</evidence>
<dbReference type="PANTHER" id="PTHR39441:SF1">
    <property type="entry name" value="DUF2252 DOMAIN-CONTAINING PROTEIN"/>
    <property type="match status" value="1"/>
</dbReference>
<dbReference type="PANTHER" id="PTHR39441">
    <property type="entry name" value="DUF2252 DOMAIN-CONTAINING PROTEIN"/>
    <property type="match status" value="1"/>
</dbReference>
<name>D5UQY2_TSUPD</name>
<protein>
    <recommendedName>
        <fullName evidence="4">DUF2252 domain-containing protein</fullName>
    </recommendedName>
</protein>